<evidence type="ECO:0000256" key="12">
    <source>
        <dbReference type="SAM" id="Phobius"/>
    </source>
</evidence>
<evidence type="ECO:0000256" key="7">
    <source>
        <dbReference type="ARBA" id="ARBA00022958"/>
    </source>
</evidence>
<keyword evidence="10 12" id="KW-0472">Membrane</keyword>
<evidence type="ECO:0000313" key="14">
    <source>
        <dbReference type="EMBL" id="MFC4291714.1"/>
    </source>
</evidence>
<dbReference type="Gene3D" id="3.40.50.720">
    <property type="entry name" value="NAD(P)-binding Rossmann-like Domain"/>
    <property type="match status" value="1"/>
</dbReference>
<dbReference type="Pfam" id="PF00999">
    <property type="entry name" value="Na_H_Exchanger"/>
    <property type="match status" value="1"/>
</dbReference>
<gene>
    <name evidence="14" type="ORF">ACFOWX_04710</name>
</gene>
<keyword evidence="7" id="KW-0630">Potassium</keyword>
<feature type="transmembrane region" description="Helical" evidence="12">
    <location>
        <begin position="279"/>
        <end position="297"/>
    </location>
</feature>
<comment type="subcellular location">
    <subcellularLocation>
        <location evidence="1">Membrane</location>
        <topology evidence="1">Multi-pass membrane protein</topology>
    </subcellularLocation>
</comment>
<evidence type="ECO:0000256" key="8">
    <source>
        <dbReference type="ARBA" id="ARBA00022989"/>
    </source>
</evidence>
<keyword evidence="6 12" id="KW-0812">Transmembrane</keyword>
<accession>A0ABV8REM4</accession>
<evidence type="ECO:0000256" key="6">
    <source>
        <dbReference type="ARBA" id="ARBA00022692"/>
    </source>
</evidence>
<feature type="transmembrane region" description="Helical" evidence="12">
    <location>
        <begin position="332"/>
        <end position="354"/>
    </location>
</feature>
<evidence type="ECO:0000256" key="1">
    <source>
        <dbReference type="ARBA" id="ARBA00004141"/>
    </source>
</evidence>
<organism evidence="14 15">
    <name type="scientific">Sphingorhabdus arenilitoris</name>
    <dbReference type="NCBI Taxonomy" id="1490041"/>
    <lineage>
        <taxon>Bacteria</taxon>
        <taxon>Pseudomonadati</taxon>
        <taxon>Pseudomonadota</taxon>
        <taxon>Alphaproteobacteria</taxon>
        <taxon>Sphingomonadales</taxon>
        <taxon>Sphingomonadaceae</taxon>
        <taxon>Sphingorhabdus</taxon>
    </lineage>
</organism>
<keyword evidence="15" id="KW-1185">Reference proteome</keyword>
<feature type="transmembrane region" description="Helical" evidence="12">
    <location>
        <begin position="94"/>
        <end position="112"/>
    </location>
</feature>
<feature type="transmembrane region" description="Helical" evidence="12">
    <location>
        <begin position="226"/>
        <end position="259"/>
    </location>
</feature>
<proteinExistence type="inferred from homology"/>
<evidence type="ECO:0000256" key="11">
    <source>
        <dbReference type="SAM" id="MobiDB-lite"/>
    </source>
</evidence>
<evidence type="ECO:0000256" key="3">
    <source>
        <dbReference type="ARBA" id="ARBA00022448"/>
    </source>
</evidence>
<comment type="caution">
    <text evidence="14">The sequence shown here is derived from an EMBL/GenBank/DDBJ whole genome shotgun (WGS) entry which is preliminary data.</text>
</comment>
<feature type="transmembrane region" description="Helical" evidence="12">
    <location>
        <begin position="13"/>
        <end position="31"/>
    </location>
</feature>
<dbReference type="InterPro" id="IPR006153">
    <property type="entry name" value="Cation/H_exchanger_TM"/>
</dbReference>
<dbReference type="Gene3D" id="1.20.1530.20">
    <property type="match status" value="1"/>
</dbReference>
<evidence type="ECO:0000259" key="13">
    <source>
        <dbReference type="PROSITE" id="PS51201"/>
    </source>
</evidence>
<feature type="region of interest" description="Disordered" evidence="11">
    <location>
        <begin position="567"/>
        <end position="596"/>
    </location>
</feature>
<dbReference type="PANTHER" id="PTHR46157">
    <property type="entry name" value="K(+) EFFLUX ANTIPORTER 3, CHLOROPLASTIC"/>
    <property type="match status" value="1"/>
</dbReference>
<feature type="transmembrane region" description="Helical" evidence="12">
    <location>
        <begin position="38"/>
        <end position="57"/>
    </location>
</feature>
<sequence>MTEAPSHHIITDVLFNGFILLGAALVAVLLFRRLGLGAVLGYLIAGIVIGPHGFALVGDAATILGFAEIGIVLLLFLVGLELSPRRLWRMRREIFLLGPLQVLLCGFAMFAIISAMPFTWQAALVLGLPLGLSSTAQTLPLLQSRGRLKTDYGQKSFAILLFQDLSIVPLLTVVAALSRVPADDGKASGFVLVIYAILAIAALVLAGRYILTPLLKLIGKVSERELFIVAGLFTVCASAALMEYLGLSAALGAFVAGVMLAESPYRHELEADIDPFRSILLGLFFLAVGMMLDLDVIAAQPLTVIGLAAALVIVKIIIIFGLGRFFGLTSSAALIMALLLSQGGEFGFVLFAAAQQAMLIEQSASSLFGAVVTLSMATTPFLMILASRLAKDRNKSNVALDDPEMADNASVIIVGHGRFGQSVSQIMQGAGRSVTLIDVKPAQIDLSGEFGRKVFYGDGTRIDLLRRAGADEACAIFFCIDDRELTSETLTPVTETFPNAKIFVRAFDRGQALRIMPSDNVMVFRELFESAVDMAENGLATLGESQDHIAEVVAEFRVRDARRLSMQRESGNLRAGMQHSFGGEESDDFKPTAHRQ</sequence>
<dbReference type="SUPFAM" id="SSF51735">
    <property type="entry name" value="NAD(P)-binding Rossmann-fold domains"/>
    <property type="match status" value="1"/>
</dbReference>
<feature type="transmembrane region" description="Helical" evidence="12">
    <location>
        <begin position="189"/>
        <end position="206"/>
    </location>
</feature>
<keyword evidence="4" id="KW-0050">Antiport</keyword>
<evidence type="ECO:0000256" key="5">
    <source>
        <dbReference type="ARBA" id="ARBA00022538"/>
    </source>
</evidence>
<evidence type="ECO:0000256" key="2">
    <source>
        <dbReference type="ARBA" id="ARBA00005551"/>
    </source>
</evidence>
<reference evidence="15" key="1">
    <citation type="journal article" date="2019" name="Int. J. Syst. Evol. Microbiol.">
        <title>The Global Catalogue of Microorganisms (GCM) 10K type strain sequencing project: providing services to taxonomists for standard genome sequencing and annotation.</title>
        <authorList>
            <consortium name="The Broad Institute Genomics Platform"/>
            <consortium name="The Broad Institute Genome Sequencing Center for Infectious Disease"/>
            <person name="Wu L."/>
            <person name="Ma J."/>
        </authorList>
    </citation>
    <scope>NUCLEOTIDE SEQUENCE [LARGE SCALE GENOMIC DNA]</scope>
    <source>
        <strain evidence="15">CECT 8531</strain>
    </source>
</reference>
<keyword evidence="9" id="KW-0406">Ion transport</keyword>
<keyword evidence="5" id="KW-0633">Potassium transport</keyword>
<dbReference type="NCBIfam" id="TIGR00932">
    <property type="entry name" value="2a37"/>
    <property type="match status" value="1"/>
</dbReference>
<dbReference type="PROSITE" id="PS51201">
    <property type="entry name" value="RCK_N"/>
    <property type="match status" value="1"/>
</dbReference>
<keyword evidence="8 12" id="KW-1133">Transmembrane helix</keyword>
<evidence type="ECO:0000256" key="4">
    <source>
        <dbReference type="ARBA" id="ARBA00022449"/>
    </source>
</evidence>
<comment type="similarity">
    <text evidence="2">Belongs to the monovalent cation:proton antiporter 2 (CPA2) transporter (TC 2.A.37) family.</text>
</comment>
<keyword evidence="3" id="KW-0813">Transport</keyword>
<feature type="transmembrane region" description="Helical" evidence="12">
    <location>
        <begin position="366"/>
        <end position="386"/>
    </location>
</feature>
<feature type="transmembrane region" description="Helical" evidence="12">
    <location>
        <begin position="157"/>
        <end position="177"/>
    </location>
</feature>
<dbReference type="PANTHER" id="PTHR46157:SF8">
    <property type="entry name" value="GLUTATHIONE-REGULATED POTASSIUM-EFFLUX SYSTEM PROTEIN"/>
    <property type="match status" value="1"/>
</dbReference>
<evidence type="ECO:0000256" key="9">
    <source>
        <dbReference type="ARBA" id="ARBA00023065"/>
    </source>
</evidence>
<protein>
    <submittedName>
        <fullName evidence="14">Monovalent cation:proton antiporter-2 (CPA2) family protein</fullName>
    </submittedName>
</protein>
<dbReference type="Pfam" id="PF02254">
    <property type="entry name" value="TrkA_N"/>
    <property type="match status" value="1"/>
</dbReference>
<feature type="transmembrane region" description="Helical" evidence="12">
    <location>
        <begin position="304"/>
        <end position="326"/>
    </location>
</feature>
<dbReference type="Proteomes" id="UP001595887">
    <property type="component" value="Unassembled WGS sequence"/>
</dbReference>
<name>A0ABV8REM4_9SPHN</name>
<evidence type="ECO:0000313" key="15">
    <source>
        <dbReference type="Proteomes" id="UP001595887"/>
    </source>
</evidence>
<dbReference type="EMBL" id="JBHSDH010000013">
    <property type="protein sequence ID" value="MFC4291714.1"/>
    <property type="molecule type" value="Genomic_DNA"/>
</dbReference>
<feature type="transmembrane region" description="Helical" evidence="12">
    <location>
        <begin position="63"/>
        <end position="82"/>
    </location>
</feature>
<feature type="domain" description="RCK N-terminal" evidence="13">
    <location>
        <begin position="408"/>
        <end position="522"/>
    </location>
</feature>
<evidence type="ECO:0000256" key="10">
    <source>
        <dbReference type="ARBA" id="ARBA00023136"/>
    </source>
</evidence>
<dbReference type="InterPro" id="IPR003148">
    <property type="entry name" value="RCK_N"/>
</dbReference>
<dbReference type="RefSeq" id="WP_381421814.1">
    <property type="nucleotide sequence ID" value="NZ_JBHSDH010000013.1"/>
</dbReference>
<dbReference type="InterPro" id="IPR038770">
    <property type="entry name" value="Na+/solute_symporter_sf"/>
</dbReference>
<dbReference type="InterPro" id="IPR004771">
    <property type="entry name" value="K/H_exchanger"/>
</dbReference>
<dbReference type="InterPro" id="IPR036291">
    <property type="entry name" value="NAD(P)-bd_dom_sf"/>
</dbReference>